<dbReference type="OrthoDB" id="408373at2759"/>
<comment type="subcellular location">
    <subcellularLocation>
        <location evidence="1">Cell projection</location>
        <location evidence="1">Stereocilium</location>
    </subcellularLocation>
</comment>
<sequence>MLSSSQRPTSRPVWEIDTVLTGRCASAPATALHSGSPTALSQRCWRNAAPVSGTLQIEAWRWHSELTWPPDLLPLDLLSHALPQEGGSVRGVRMVQDGGARGLRFTGPPSALSFPASKLFVNCHFFPREFSIVVTLKVARIAPKKSEYIFSLLEEGSDRLLMGLRFSQNHLRFLFLTPAGGRSLSFRSVRLADGGWHTLALAVSGVHATLTLDCGLPLDLVDGPAFPQALSTRGGRFYVASRRRWKGLFSGLVQQLVLVPGSDATSRICPSSNPRLATLSVPPALLQLPSTPPANQALPYPYEADMRVTLGTRPVCSQPEQGQLWFDTLRRGLFLCDGGAWVSMLQEKERLDYVEEHQDLYTNSQTFDAEVFHIPDVGLFVATANRDSQLGSGIYKWTDGKLESYQNISTAEAMAWKYFTVDKKRFLVVANSRGRRDGEPELSVIYRWSAGRRRFLPYQSLETHSARDWEAFRIQGEHFLAVANHRQGDSNHNINSVIYKWDPGRKAFEVNQTILTSGAYDWEFFTAGSYHFLVVANTFNGVSTQIPSAIYIWLGGAFQPFQSITTFGATDWEMFQIGSRVFLAVANGQKLYRKGPSVYNLNSTIYELNMATRSFLPFQDIVTYSAVDWEFFTLGDEKFLVVANSYDGTSYSLNSVIYRWQGYEGFVPVHRLPTIGCKDWEFFTCADGSYLLYSSATEPLAKVLRLKTLWQV</sequence>
<protein>
    <recommendedName>
        <fullName evidence="4">Thrombospondin-like N-terminal domain-containing protein</fullName>
    </recommendedName>
</protein>
<feature type="domain" description="Thrombospondin-like N-terminal" evidence="4">
    <location>
        <begin position="85"/>
        <end position="262"/>
    </location>
</feature>
<evidence type="ECO:0000256" key="3">
    <source>
        <dbReference type="ARBA" id="ARBA00022737"/>
    </source>
</evidence>
<dbReference type="AlphaFoldDB" id="A0A9Q1HRG1"/>
<dbReference type="GO" id="GO:0007165">
    <property type="term" value="P:signal transduction"/>
    <property type="evidence" value="ECO:0007669"/>
    <property type="project" value="TreeGrafter"/>
</dbReference>
<proteinExistence type="predicted"/>
<dbReference type="SMART" id="SM00210">
    <property type="entry name" value="TSPN"/>
    <property type="match status" value="1"/>
</dbReference>
<dbReference type="EMBL" id="JAFJMO010000015">
    <property type="protein sequence ID" value="KAJ8256052.1"/>
    <property type="molecule type" value="Genomic_DNA"/>
</dbReference>
<evidence type="ECO:0000313" key="5">
    <source>
        <dbReference type="EMBL" id="KAJ8256052.1"/>
    </source>
</evidence>
<dbReference type="InterPro" id="IPR005492">
    <property type="entry name" value="EPTP"/>
</dbReference>
<dbReference type="Gene3D" id="2.60.120.200">
    <property type="match status" value="1"/>
</dbReference>
<comment type="caution">
    <text evidence="5">The sequence shown here is derived from an EMBL/GenBank/DDBJ whole genome shotgun (WGS) entry which is preliminary data.</text>
</comment>
<dbReference type="Proteomes" id="UP001152803">
    <property type="component" value="Unassembled WGS sequence"/>
</dbReference>
<evidence type="ECO:0000256" key="1">
    <source>
        <dbReference type="ARBA" id="ARBA00004645"/>
    </source>
</evidence>
<name>A0A9Q1HRG1_CONCO</name>
<dbReference type="Pfam" id="PF03736">
    <property type="entry name" value="EPTP"/>
    <property type="match status" value="5"/>
</dbReference>
<dbReference type="PANTHER" id="PTHR15261">
    <property type="entry name" value="THROMBOSPONDIN-TYPE LAMININ G DOMAIN AND EAR REPEAT-CONTAINING"/>
    <property type="match status" value="1"/>
</dbReference>
<dbReference type="SUPFAM" id="SSF49899">
    <property type="entry name" value="Concanavalin A-like lectins/glucanases"/>
    <property type="match status" value="1"/>
</dbReference>
<dbReference type="PANTHER" id="PTHR15261:SF4">
    <property type="entry name" value="THROMBOSPONDIN-TYPE LAMININ G DOMAIN AND EAR REPEAT-CONTAINING PROTEIN"/>
    <property type="match status" value="1"/>
</dbReference>
<dbReference type="InterPro" id="IPR048287">
    <property type="entry name" value="TSPN-like_N"/>
</dbReference>
<reference evidence="5" key="1">
    <citation type="journal article" date="2023" name="Science">
        <title>Genome structures resolve the early diversification of teleost fishes.</title>
        <authorList>
            <person name="Parey E."/>
            <person name="Louis A."/>
            <person name="Montfort J."/>
            <person name="Bouchez O."/>
            <person name="Roques C."/>
            <person name="Iampietro C."/>
            <person name="Lluch J."/>
            <person name="Castinel A."/>
            <person name="Donnadieu C."/>
            <person name="Desvignes T."/>
            <person name="Floi Bucao C."/>
            <person name="Jouanno E."/>
            <person name="Wen M."/>
            <person name="Mejri S."/>
            <person name="Dirks R."/>
            <person name="Jansen H."/>
            <person name="Henkel C."/>
            <person name="Chen W.J."/>
            <person name="Zahm M."/>
            <person name="Cabau C."/>
            <person name="Klopp C."/>
            <person name="Thompson A.W."/>
            <person name="Robinson-Rechavi M."/>
            <person name="Braasch I."/>
            <person name="Lecointre G."/>
            <person name="Bobe J."/>
            <person name="Postlethwait J.H."/>
            <person name="Berthelot C."/>
            <person name="Roest Crollius H."/>
            <person name="Guiguen Y."/>
        </authorList>
    </citation>
    <scope>NUCLEOTIDE SEQUENCE</scope>
    <source>
        <strain evidence="5">Concon-B</strain>
    </source>
</reference>
<evidence type="ECO:0000259" key="4">
    <source>
        <dbReference type="SMART" id="SM00210"/>
    </source>
</evidence>
<dbReference type="PROSITE" id="PS50912">
    <property type="entry name" value="EAR"/>
    <property type="match status" value="7"/>
</dbReference>
<organism evidence="5 6">
    <name type="scientific">Conger conger</name>
    <name type="common">Conger eel</name>
    <name type="synonym">Muraena conger</name>
    <dbReference type="NCBI Taxonomy" id="82655"/>
    <lineage>
        <taxon>Eukaryota</taxon>
        <taxon>Metazoa</taxon>
        <taxon>Chordata</taxon>
        <taxon>Craniata</taxon>
        <taxon>Vertebrata</taxon>
        <taxon>Euteleostomi</taxon>
        <taxon>Actinopterygii</taxon>
        <taxon>Neopterygii</taxon>
        <taxon>Teleostei</taxon>
        <taxon>Anguilliformes</taxon>
        <taxon>Congridae</taxon>
        <taxon>Conger</taxon>
    </lineage>
</organism>
<dbReference type="GO" id="GO:0032420">
    <property type="term" value="C:stereocilium"/>
    <property type="evidence" value="ECO:0007669"/>
    <property type="project" value="UniProtKB-SubCell"/>
</dbReference>
<dbReference type="InterPro" id="IPR013320">
    <property type="entry name" value="ConA-like_dom_sf"/>
</dbReference>
<gene>
    <name evidence="5" type="ORF">COCON_G00199160</name>
</gene>
<evidence type="ECO:0000313" key="6">
    <source>
        <dbReference type="Proteomes" id="UP001152803"/>
    </source>
</evidence>
<keyword evidence="6" id="KW-1185">Reference proteome</keyword>
<keyword evidence="3" id="KW-0677">Repeat</keyword>
<accession>A0A9Q1HRG1</accession>
<keyword evidence="2" id="KW-0732">Signal</keyword>
<evidence type="ECO:0000256" key="2">
    <source>
        <dbReference type="ARBA" id="ARBA00022729"/>
    </source>
</evidence>
<dbReference type="InterPro" id="IPR009039">
    <property type="entry name" value="EAR"/>
</dbReference>